<gene>
    <name evidence="5" type="ORF">DSYM_23930</name>
</gene>
<accession>A0A809SBN7</accession>
<dbReference type="PROSITE" id="PS51084">
    <property type="entry name" value="HIT_2"/>
    <property type="match status" value="1"/>
</dbReference>
<feature type="domain" description="HIT" evidence="4">
    <location>
        <begin position="5"/>
        <end position="115"/>
    </location>
</feature>
<dbReference type="CDD" id="cd01276">
    <property type="entry name" value="PKCI_related"/>
    <property type="match status" value="1"/>
</dbReference>
<evidence type="ECO:0000256" key="1">
    <source>
        <dbReference type="PIRSR" id="PIRSR601310-1"/>
    </source>
</evidence>
<evidence type="ECO:0000259" key="4">
    <source>
        <dbReference type="PROSITE" id="PS51084"/>
    </source>
</evidence>
<dbReference type="SUPFAM" id="SSF54197">
    <property type="entry name" value="HIT-like"/>
    <property type="match status" value="1"/>
</dbReference>
<dbReference type="InterPro" id="IPR036265">
    <property type="entry name" value="HIT-like_sf"/>
</dbReference>
<dbReference type="Pfam" id="PF01230">
    <property type="entry name" value="HIT"/>
    <property type="match status" value="1"/>
</dbReference>
<dbReference type="PRINTS" id="PR00332">
    <property type="entry name" value="HISTRIAD"/>
</dbReference>
<protein>
    <submittedName>
        <fullName evidence="5">Histidine triad nucleotide-binding protein</fullName>
    </submittedName>
</protein>
<organism evidence="5 6">
    <name type="scientific">Candidatus Desulfobacillus denitrificans</name>
    <dbReference type="NCBI Taxonomy" id="2608985"/>
    <lineage>
        <taxon>Bacteria</taxon>
        <taxon>Pseudomonadati</taxon>
        <taxon>Pseudomonadota</taxon>
        <taxon>Betaproteobacteria</taxon>
        <taxon>Candidatus Desulfobacillus</taxon>
    </lineage>
</organism>
<dbReference type="InterPro" id="IPR001310">
    <property type="entry name" value="Histidine_triad_HIT"/>
</dbReference>
<evidence type="ECO:0000313" key="5">
    <source>
        <dbReference type="EMBL" id="BBO21694.1"/>
    </source>
</evidence>
<dbReference type="InterPro" id="IPR019808">
    <property type="entry name" value="Histidine_triad_CS"/>
</dbReference>
<dbReference type="EMBL" id="AP021857">
    <property type="protein sequence ID" value="BBO21694.1"/>
    <property type="molecule type" value="Genomic_DNA"/>
</dbReference>
<dbReference type="KEGG" id="ddz:DSYM_23930"/>
<evidence type="ECO:0000256" key="3">
    <source>
        <dbReference type="PROSITE-ProRule" id="PRU00464"/>
    </source>
</evidence>
<dbReference type="PROSITE" id="PS00892">
    <property type="entry name" value="HIT_1"/>
    <property type="match status" value="1"/>
</dbReference>
<proteinExistence type="predicted"/>
<sequence>MADCLFCRIARGEIPSKKVYEDEQVFAFHDIHPIAPVHFLIIPKEHVPSLYDCGAGHEPALGRMLALAGRLAREQGATDGFRTIVNTGRVGRQEVYHVHLHVIGGPDVLPGMLQH</sequence>
<dbReference type="AlphaFoldDB" id="A0A809SBN7"/>
<feature type="active site" description="Tele-AMP-histidine intermediate" evidence="1">
    <location>
        <position position="99"/>
    </location>
</feature>
<reference evidence="5" key="1">
    <citation type="journal article" name="DNA Res.">
        <title>The physiological potential of anammox bacteria as revealed by their core genome structure.</title>
        <authorList>
            <person name="Okubo T."/>
            <person name="Toyoda A."/>
            <person name="Fukuhara K."/>
            <person name="Uchiyama I."/>
            <person name="Harigaya Y."/>
            <person name="Kuroiwa M."/>
            <person name="Suzuki T."/>
            <person name="Murakami Y."/>
            <person name="Suwa Y."/>
            <person name="Takami H."/>
        </authorList>
    </citation>
    <scope>NUCLEOTIDE SEQUENCE</scope>
    <source>
        <strain evidence="5">317325-3</strain>
    </source>
</reference>
<dbReference type="PANTHER" id="PTHR23089">
    <property type="entry name" value="HISTIDINE TRIAD HIT PROTEIN"/>
    <property type="match status" value="1"/>
</dbReference>
<dbReference type="Proteomes" id="UP000662914">
    <property type="component" value="Chromosome"/>
</dbReference>
<evidence type="ECO:0000256" key="2">
    <source>
        <dbReference type="PIRSR" id="PIRSR601310-3"/>
    </source>
</evidence>
<dbReference type="GO" id="GO:0003824">
    <property type="term" value="F:catalytic activity"/>
    <property type="evidence" value="ECO:0007669"/>
    <property type="project" value="InterPro"/>
</dbReference>
<name>A0A809SBN7_9PROT</name>
<evidence type="ECO:0000313" key="6">
    <source>
        <dbReference type="Proteomes" id="UP000662914"/>
    </source>
</evidence>
<dbReference type="Gene3D" id="3.30.428.10">
    <property type="entry name" value="HIT-like"/>
    <property type="match status" value="1"/>
</dbReference>
<dbReference type="InterPro" id="IPR011146">
    <property type="entry name" value="HIT-like"/>
</dbReference>
<feature type="short sequence motif" description="Histidine triad motif" evidence="2 3">
    <location>
        <begin position="97"/>
        <end position="101"/>
    </location>
</feature>